<dbReference type="GO" id="GO:0030246">
    <property type="term" value="F:carbohydrate binding"/>
    <property type="evidence" value="ECO:0007669"/>
    <property type="project" value="UniProtKB-ARBA"/>
</dbReference>
<dbReference type="EMBL" id="FZMO01000001">
    <property type="protein sequence ID" value="SNQ45404.1"/>
    <property type="molecule type" value="Genomic_DNA"/>
</dbReference>
<evidence type="ECO:0000256" key="3">
    <source>
        <dbReference type="ARBA" id="ARBA00022729"/>
    </source>
</evidence>
<dbReference type="PANTHER" id="PTHR46847">
    <property type="entry name" value="D-ALLOSE-BINDING PERIPLASMIC PROTEIN-RELATED"/>
    <property type="match status" value="1"/>
</dbReference>
<sequence>MDIKDVPATAELSRRGLLQAVGLGGLGLAVAACAGRDVGTASSAGGAVAPKFIDHLIANVPAFESTDRAFKLSAQALSGSSSFTSYDGDMQKMLSQELQFPALGVNGVHSYLVADASVGQYAQSLTNKKIAYTNLSNRLPWFAPNGPRYNGYFIGNVGGPFAEEAYIITKILLQRGGGKGEAILLGGPKGGISETARRFGVNRALAEYPNVKVVGNAYTDWDTTKARDALAALLPAHPDVKFVVGFNDGVAQGAIAALKAARNTTALVCGMDGDPGFLEQMQSEERIVATSAGLIAFSGVLAAVRLYDFLNGVKFDPTEVFIDTDSVIVDTPGAAGELLNLTGEDKSPLWDARKMSRKLQGDKWTFPHKCVVSDPTNFLWGDRPGTNRTPRPAGFQWPTEYQRALDSGQIDKVNTDWSARFVDPYGSVRAKADYKDGALGTFKRMGIA</sequence>
<comment type="subcellular location">
    <subcellularLocation>
        <location evidence="1">Cell envelope</location>
    </subcellularLocation>
</comment>
<gene>
    <name evidence="5" type="ORF">FRACA_10163</name>
</gene>
<keyword evidence="6" id="KW-1185">Reference proteome</keyword>
<dbReference type="AlphaFoldDB" id="A0A2I2KIB8"/>
<keyword evidence="3" id="KW-0732">Signal</keyword>
<dbReference type="CDD" id="cd01536">
    <property type="entry name" value="PBP1_ABC_sugar_binding-like"/>
    <property type="match status" value="1"/>
</dbReference>
<reference evidence="5 6" key="1">
    <citation type="submission" date="2017-06" db="EMBL/GenBank/DDBJ databases">
        <authorList>
            <person name="Kim H.J."/>
            <person name="Triplett B.A."/>
        </authorList>
    </citation>
    <scope>NUCLEOTIDE SEQUENCE [LARGE SCALE GENOMIC DNA]</scope>
    <source>
        <strain evidence="5">FRACA_ARgP5</strain>
    </source>
</reference>
<dbReference type="RefSeq" id="WP_133150530.1">
    <property type="nucleotide sequence ID" value="NZ_FZMO01000001.1"/>
</dbReference>
<evidence type="ECO:0000256" key="1">
    <source>
        <dbReference type="ARBA" id="ARBA00004196"/>
    </source>
</evidence>
<evidence type="ECO:0000313" key="6">
    <source>
        <dbReference type="Proteomes" id="UP000234331"/>
    </source>
</evidence>
<dbReference type="GO" id="GO:0030313">
    <property type="term" value="C:cell envelope"/>
    <property type="evidence" value="ECO:0007669"/>
    <property type="project" value="UniProtKB-SubCell"/>
</dbReference>
<dbReference type="SUPFAM" id="SSF53822">
    <property type="entry name" value="Periplasmic binding protein-like I"/>
    <property type="match status" value="1"/>
</dbReference>
<dbReference type="InterPro" id="IPR006311">
    <property type="entry name" value="TAT_signal"/>
</dbReference>
<dbReference type="InterPro" id="IPR025997">
    <property type="entry name" value="SBP_2_dom"/>
</dbReference>
<comment type="similarity">
    <text evidence="2">Belongs to the bacterial solute-binding protein 2 family.</text>
</comment>
<protein>
    <recommendedName>
        <fullName evidence="4">Periplasmic binding protein domain-containing protein</fullName>
    </recommendedName>
</protein>
<dbReference type="Proteomes" id="UP000234331">
    <property type="component" value="Unassembled WGS sequence"/>
</dbReference>
<dbReference type="PROSITE" id="PS51318">
    <property type="entry name" value="TAT"/>
    <property type="match status" value="1"/>
</dbReference>
<name>A0A2I2KIB8_9ACTN</name>
<evidence type="ECO:0000256" key="2">
    <source>
        <dbReference type="ARBA" id="ARBA00007639"/>
    </source>
</evidence>
<dbReference type="Pfam" id="PF13407">
    <property type="entry name" value="Peripla_BP_4"/>
    <property type="match status" value="1"/>
</dbReference>
<dbReference type="PANTHER" id="PTHR46847:SF1">
    <property type="entry name" value="D-ALLOSE-BINDING PERIPLASMIC PROTEIN-RELATED"/>
    <property type="match status" value="1"/>
</dbReference>
<dbReference type="OrthoDB" id="3600104at2"/>
<dbReference type="PROSITE" id="PS51257">
    <property type="entry name" value="PROKAR_LIPOPROTEIN"/>
    <property type="match status" value="1"/>
</dbReference>
<evidence type="ECO:0000259" key="4">
    <source>
        <dbReference type="Pfam" id="PF13407"/>
    </source>
</evidence>
<evidence type="ECO:0000313" key="5">
    <source>
        <dbReference type="EMBL" id="SNQ45404.1"/>
    </source>
</evidence>
<accession>A0A2I2KIB8</accession>
<feature type="domain" description="Periplasmic binding protein" evidence="4">
    <location>
        <begin position="150"/>
        <end position="306"/>
    </location>
</feature>
<dbReference type="InterPro" id="IPR028082">
    <property type="entry name" value="Peripla_BP_I"/>
</dbReference>
<proteinExistence type="inferred from homology"/>
<organism evidence="5 6">
    <name type="scientific">Frankia canadensis</name>
    <dbReference type="NCBI Taxonomy" id="1836972"/>
    <lineage>
        <taxon>Bacteria</taxon>
        <taxon>Bacillati</taxon>
        <taxon>Actinomycetota</taxon>
        <taxon>Actinomycetes</taxon>
        <taxon>Frankiales</taxon>
        <taxon>Frankiaceae</taxon>
        <taxon>Frankia</taxon>
    </lineage>
</organism>
<dbReference type="Gene3D" id="3.40.50.2300">
    <property type="match status" value="2"/>
</dbReference>